<dbReference type="AlphaFoldDB" id="A0A4Z2GMS6"/>
<accession>A0A4Z2GMS6</accession>
<name>A0A4Z2GMS6_9TELE</name>
<proteinExistence type="predicted"/>
<dbReference type="Proteomes" id="UP000314294">
    <property type="component" value="Unassembled WGS sequence"/>
</dbReference>
<feature type="compositionally biased region" description="Basic and acidic residues" evidence="1">
    <location>
        <begin position="141"/>
        <end position="156"/>
    </location>
</feature>
<organism evidence="2 3">
    <name type="scientific">Liparis tanakae</name>
    <name type="common">Tanaka's snailfish</name>
    <dbReference type="NCBI Taxonomy" id="230148"/>
    <lineage>
        <taxon>Eukaryota</taxon>
        <taxon>Metazoa</taxon>
        <taxon>Chordata</taxon>
        <taxon>Craniata</taxon>
        <taxon>Vertebrata</taxon>
        <taxon>Euteleostomi</taxon>
        <taxon>Actinopterygii</taxon>
        <taxon>Neopterygii</taxon>
        <taxon>Teleostei</taxon>
        <taxon>Neoteleostei</taxon>
        <taxon>Acanthomorphata</taxon>
        <taxon>Eupercaria</taxon>
        <taxon>Perciformes</taxon>
        <taxon>Cottioidei</taxon>
        <taxon>Cottales</taxon>
        <taxon>Liparidae</taxon>
        <taxon>Liparis</taxon>
    </lineage>
</organism>
<evidence type="ECO:0000256" key="1">
    <source>
        <dbReference type="SAM" id="MobiDB-lite"/>
    </source>
</evidence>
<evidence type="ECO:0000313" key="3">
    <source>
        <dbReference type="Proteomes" id="UP000314294"/>
    </source>
</evidence>
<comment type="caution">
    <text evidence="2">The sequence shown here is derived from an EMBL/GenBank/DDBJ whole genome shotgun (WGS) entry which is preliminary data.</text>
</comment>
<gene>
    <name evidence="2" type="ORF">EYF80_034873</name>
</gene>
<feature type="region of interest" description="Disordered" evidence="1">
    <location>
        <begin position="73"/>
        <end position="95"/>
    </location>
</feature>
<protein>
    <submittedName>
        <fullName evidence="2">Uncharacterized protein</fullName>
    </submittedName>
</protein>
<feature type="compositionally biased region" description="Polar residues" evidence="1">
    <location>
        <begin position="164"/>
        <end position="173"/>
    </location>
</feature>
<evidence type="ECO:0000313" key="2">
    <source>
        <dbReference type="EMBL" id="TNN54928.1"/>
    </source>
</evidence>
<keyword evidence="3" id="KW-1185">Reference proteome</keyword>
<reference evidence="2 3" key="1">
    <citation type="submission" date="2019-03" db="EMBL/GenBank/DDBJ databases">
        <title>First draft genome of Liparis tanakae, snailfish: a comprehensive survey of snailfish specific genes.</title>
        <authorList>
            <person name="Kim W."/>
            <person name="Song I."/>
            <person name="Jeong J.-H."/>
            <person name="Kim D."/>
            <person name="Kim S."/>
            <person name="Ryu S."/>
            <person name="Song J.Y."/>
            <person name="Lee S.K."/>
        </authorList>
    </citation>
    <scope>NUCLEOTIDE SEQUENCE [LARGE SCALE GENOMIC DNA]</scope>
    <source>
        <tissue evidence="2">Muscle</tissue>
    </source>
</reference>
<sequence>MVCTPDRGVIHTTTIHNNPPSLWDAAACAGGALGGPPGTEYAAILGSPQQSVLLVLRDINEEGRERLITPRMSGRANHTPHKRSKKCGSEPTALTSGWMRRNSSRARVPPFFTPMMMACGNFLLPKLLAMEMLLDGASPPPRDESDSCSRTTRDALHAAPRASRPSSTGILFF</sequence>
<feature type="region of interest" description="Disordered" evidence="1">
    <location>
        <begin position="135"/>
        <end position="173"/>
    </location>
</feature>
<dbReference type="EMBL" id="SRLO01000471">
    <property type="protein sequence ID" value="TNN54928.1"/>
    <property type="molecule type" value="Genomic_DNA"/>
</dbReference>